<keyword evidence="3" id="KW-1185">Reference proteome</keyword>
<evidence type="ECO:0000256" key="1">
    <source>
        <dbReference type="SAM" id="Phobius"/>
    </source>
</evidence>
<gene>
    <name evidence="2" type="ORF">SLOPH_1820</name>
</gene>
<evidence type="ECO:0000313" key="2">
    <source>
        <dbReference type="EMBL" id="EPR77796.1"/>
    </source>
</evidence>
<reference evidence="3" key="1">
    <citation type="journal article" date="2013" name="PLoS Genet.">
        <title>The genome of Spraguea lophii and the basis of host-microsporidian interactions.</title>
        <authorList>
            <person name="Campbell S.E."/>
            <person name="Williams T.A."/>
            <person name="Yousuf A."/>
            <person name="Soanes D.M."/>
            <person name="Paszkiewicz K.H."/>
            <person name="Williams B.A.P."/>
        </authorList>
    </citation>
    <scope>NUCLEOTIDE SEQUENCE [LARGE SCALE GENOMIC DNA]</scope>
    <source>
        <strain evidence="3">42_110</strain>
    </source>
</reference>
<feature type="transmembrane region" description="Helical" evidence="1">
    <location>
        <begin position="155"/>
        <end position="171"/>
    </location>
</feature>
<dbReference type="EMBL" id="ATCN01001268">
    <property type="protein sequence ID" value="EPR77796.1"/>
    <property type="molecule type" value="Genomic_DNA"/>
</dbReference>
<dbReference type="AlphaFoldDB" id="S7W4X8"/>
<name>S7W4X8_SPRLO</name>
<dbReference type="InParanoid" id="S7W4X8"/>
<evidence type="ECO:0000313" key="3">
    <source>
        <dbReference type="Proteomes" id="UP000014978"/>
    </source>
</evidence>
<keyword evidence="1" id="KW-0812">Transmembrane</keyword>
<sequence length="198" mass="23541">MSTNDNTQDIKISQIESLLSKSITPDSKKEYATNLLLKIKEYEIFLYSINKYDKQEEERITNWRKTLSKKCQKIKKETEYNKLGMSQDNNSSLDMLRLINTEVKRTDKNIRTLSKTTLQLKDLNLSSTDIQKQLENNNKIMLENRKQEEKEIRRVKIGFIILFIVIGYIVVDRSKIIKFLIKMLLRIFKSKRIQKEDL</sequence>
<accession>S7W4X8</accession>
<keyword evidence="1" id="KW-0472">Membrane</keyword>
<proteinExistence type="predicted"/>
<dbReference type="VEuPathDB" id="MicrosporidiaDB:SLOPH_1820"/>
<dbReference type="Proteomes" id="UP000014978">
    <property type="component" value="Unassembled WGS sequence"/>
</dbReference>
<comment type="caution">
    <text evidence="2">The sequence shown here is derived from an EMBL/GenBank/DDBJ whole genome shotgun (WGS) entry which is preliminary data.</text>
</comment>
<keyword evidence="1" id="KW-1133">Transmembrane helix</keyword>
<organism evidence="2 3">
    <name type="scientific">Spraguea lophii (strain 42_110)</name>
    <name type="common">Microsporidian parasite</name>
    <dbReference type="NCBI Taxonomy" id="1358809"/>
    <lineage>
        <taxon>Eukaryota</taxon>
        <taxon>Fungi</taxon>
        <taxon>Fungi incertae sedis</taxon>
        <taxon>Microsporidia</taxon>
        <taxon>Spragueidae</taxon>
        <taxon>Spraguea</taxon>
    </lineage>
</organism>
<dbReference type="OMA" id="RRVWIGI"/>
<dbReference type="HOGENOM" id="CLU_1378940_0_0_1"/>
<protein>
    <submittedName>
        <fullName evidence="2">Uncharacterized protein</fullName>
    </submittedName>
</protein>